<reference evidence="1" key="2">
    <citation type="submission" date="2023-05" db="EMBL/GenBank/DDBJ databases">
        <authorList>
            <person name="Schelkunov M.I."/>
        </authorList>
    </citation>
    <scope>NUCLEOTIDE SEQUENCE</scope>
    <source>
        <strain evidence="1">Hsosn_3</strain>
        <tissue evidence="1">Leaf</tissue>
    </source>
</reference>
<keyword evidence="2" id="KW-1185">Reference proteome</keyword>
<protein>
    <submittedName>
        <fullName evidence="1">Uncharacterized protein</fullName>
    </submittedName>
</protein>
<dbReference type="Proteomes" id="UP001237642">
    <property type="component" value="Unassembled WGS sequence"/>
</dbReference>
<gene>
    <name evidence="1" type="ORF">POM88_054785</name>
</gene>
<proteinExistence type="predicted"/>
<organism evidence="1 2">
    <name type="scientific">Heracleum sosnowskyi</name>
    <dbReference type="NCBI Taxonomy" id="360622"/>
    <lineage>
        <taxon>Eukaryota</taxon>
        <taxon>Viridiplantae</taxon>
        <taxon>Streptophyta</taxon>
        <taxon>Embryophyta</taxon>
        <taxon>Tracheophyta</taxon>
        <taxon>Spermatophyta</taxon>
        <taxon>Magnoliopsida</taxon>
        <taxon>eudicotyledons</taxon>
        <taxon>Gunneridae</taxon>
        <taxon>Pentapetalae</taxon>
        <taxon>asterids</taxon>
        <taxon>campanulids</taxon>
        <taxon>Apiales</taxon>
        <taxon>Apiaceae</taxon>
        <taxon>Apioideae</taxon>
        <taxon>apioid superclade</taxon>
        <taxon>Tordylieae</taxon>
        <taxon>Tordyliinae</taxon>
        <taxon>Heracleum</taxon>
    </lineage>
</organism>
<evidence type="ECO:0000313" key="1">
    <source>
        <dbReference type="EMBL" id="KAK1349778.1"/>
    </source>
</evidence>
<name>A0AAD8LUH2_9APIA</name>
<evidence type="ECO:0000313" key="2">
    <source>
        <dbReference type="Proteomes" id="UP001237642"/>
    </source>
</evidence>
<sequence>MVTNTCLQRYLSAVARHHRALKIRLKRQIAGSSSHNKSNLSTLLTKKIAKDARIKRKIIMLGKRIQNNNQDPQPYRALQLIQLYSRKPAQTVNLQRAIELAPFNERRGKQPVVSTITSTSPCNPAGPSFFNLGGPSIAPSNKLAGTDYHKFVTLD</sequence>
<comment type="caution">
    <text evidence="1">The sequence shown here is derived from an EMBL/GenBank/DDBJ whole genome shotgun (WGS) entry which is preliminary data.</text>
</comment>
<dbReference type="AlphaFoldDB" id="A0AAD8LUH2"/>
<dbReference type="EMBL" id="JAUIZM010000083">
    <property type="protein sequence ID" value="KAK1349778.1"/>
    <property type="molecule type" value="Genomic_DNA"/>
</dbReference>
<reference evidence="1" key="1">
    <citation type="submission" date="2023-02" db="EMBL/GenBank/DDBJ databases">
        <title>Genome of toxic invasive species Heracleum sosnowskyi carries increased number of genes despite the absence of recent whole-genome duplications.</title>
        <authorList>
            <person name="Schelkunov M."/>
            <person name="Shtratnikova V."/>
            <person name="Makarenko M."/>
            <person name="Klepikova A."/>
            <person name="Omelchenko D."/>
            <person name="Novikova G."/>
            <person name="Obukhova E."/>
            <person name="Bogdanov V."/>
            <person name="Penin A."/>
            <person name="Logacheva M."/>
        </authorList>
    </citation>
    <scope>NUCLEOTIDE SEQUENCE</scope>
    <source>
        <strain evidence="1">Hsosn_3</strain>
        <tissue evidence="1">Leaf</tissue>
    </source>
</reference>
<accession>A0AAD8LUH2</accession>